<evidence type="ECO:0000256" key="7">
    <source>
        <dbReference type="ARBA" id="ARBA00034138"/>
    </source>
</evidence>
<dbReference type="PANTHER" id="PTHR11482:SF6">
    <property type="entry name" value="ORNITHINE DECARBOXYLASE 1-RELATED"/>
    <property type="match status" value="1"/>
</dbReference>
<evidence type="ECO:0000256" key="10">
    <source>
        <dbReference type="PIRSR" id="PIRSR600183-50"/>
    </source>
</evidence>
<dbReference type="EC" id="4.1.1.17" evidence="7"/>
<evidence type="ECO:0000313" key="13">
    <source>
        <dbReference type="EMBL" id="AEO56070.1"/>
    </source>
</evidence>
<evidence type="ECO:0000256" key="8">
    <source>
        <dbReference type="ARBA" id="ARBA00046672"/>
    </source>
</evidence>
<protein>
    <recommendedName>
        <fullName evidence="7">ornithine decarboxylase</fullName>
        <ecNumber evidence="7">4.1.1.17</ecNumber>
    </recommendedName>
</protein>
<dbReference type="VEuPathDB" id="FungiDB:MYCTH_2300555"/>
<dbReference type="PRINTS" id="PR01179">
    <property type="entry name" value="ODADCRBXLASE"/>
</dbReference>
<dbReference type="GO" id="GO:0005737">
    <property type="term" value="C:cytoplasm"/>
    <property type="evidence" value="ECO:0007669"/>
    <property type="project" value="TreeGrafter"/>
</dbReference>
<dbReference type="RefSeq" id="XP_003661315.1">
    <property type="nucleotide sequence ID" value="XM_003661267.1"/>
</dbReference>
<dbReference type="PROSITE" id="PS00878">
    <property type="entry name" value="ODR_DC_2_1"/>
    <property type="match status" value="1"/>
</dbReference>
<feature type="active site" description="Proton donor" evidence="10">
    <location>
        <position position="373"/>
    </location>
</feature>
<name>G2Q7L2_THET4</name>
<comment type="pathway">
    <text evidence="6">Amine and polyamine biosynthesis; putrescine biosynthesis via L-ornithine pathway; putrescine from L-ornithine: step 1/1.</text>
</comment>
<dbReference type="InterPro" id="IPR022644">
    <property type="entry name" value="De-COase2_N"/>
</dbReference>
<comment type="subunit">
    <text evidence="8">Homodimer. Only the dimer is catalytically active, as the active sites are constructed of residues from both monomers.</text>
</comment>
<dbReference type="InterPro" id="IPR029066">
    <property type="entry name" value="PLP-binding_barrel"/>
</dbReference>
<dbReference type="OMA" id="SFDCASQ"/>
<evidence type="ECO:0000256" key="9">
    <source>
        <dbReference type="ARBA" id="ARBA00049127"/>
    </source>
</evidence>
<evidence type="ECO:0000256" key="1">
    <source>
        <dbReference type="ARBA" id="ARBA00001933"/>
    </source>
</evidence>
<keyword evidence="14" id="KW-1185">Reference proteome</keyword>
<dbReference type="STRING" id="573729.G2Q7L2"/>
<evidence type="ECO:0000256" key="6">
    <source>
        <dbReference type="ARBA" id="ARBA00034115"/>
    </source>
</evidence>
<keyword evidence="4 10" id="KW-0663">Pyridoxal phosphate</keyword>
<dbReference type="GO" id="GO:0004586">
    <property type="term" value="F:ornithine decarboxylase activity"/>
    <property type="evidence" value="ECO:0007669"/>
    <property type="project" value="UniProtKB-EC"/>
</dbReference>
<sequence>MMTPAAAELLSHERVDVLIRRRIAELRETPFAPEADLPFVVADSTRTLGQHQRWMHHLPHIQPFYAVKCNSDAHLLRFLADLGLGFDCASPAEIELVLGLGVNPSRIVYTHPCKAASALHMASDRGVLLTTFDNADELDKIASVSPDMRLLLRIYADDETAAVCLSNKFGASLHATRPLLLKARALGLQVVGVCFHIGSGATDPKALHAAVRDARRIFDQARDVGFDLTILDVGGGFTDANFEAMASALRLAIESEFPSGDRVRIIAEPGRFYARSFYTLACKIIARRTHDHDNNDDDGDGTGAVDGPQLDMLYQNDGVYGCFMNRLVEDEVFVPTLIPVDDDDKEEKDQPGAPPRRARAQGKHLYSVWGPTCDGFDCVSERATLPCEARIGDWLKYTDMGAYSVTCATTFNGFPNTYEILYVNPGPEVVYRNGENRS</sequence>
<dbReference type="GeneID" id="11511994"/>
<gene>
    <name evidence="13" type="ORF">MYCTH_2300555</name>
</gene>
<dbReference type="PANTHER" id="PTHR11482">
    <property type="entry name" value="ARGININE/DIAMINOPIMELATE/ORNITHINE DECARBOXYLASE"/>
    <property type="match status" value="1"/>
</dbReference>
<dbReference type="InParanoid" id="G2Q7L2"/>
<dbReference type="PRINTS" id="PR01182">
    <property type="entry name" value="ORNDCRBXLASE"/>
</dbReference>
<evidence type="ECO:0000259" key="12">
    <source>
        <dbReference type="Pfam" id="PF02784"/>
    </source>
</evidence>
<comment type="catalytic activity">
    <reaction evidence="9">
        <text>L-ornithine + H(+) = putrescine + CO2</text>
        <dbReference type="Rhea" id="RHEA:22964"/>
        <dbReference type="ChEBI" id="CHEBI:15378"/>
        <dbReference type="ChEBI" id="CHEBI:16526"/>
        <dbReference type="ChEBI" id="CHEBI:46911"/>
        <dbReference type="ChEBI" id="CHEBI:326268"/>
        <dbReference type="EC" id="4.1.1.17"/>
    </reaction>
</comment>
<dbReference type="HOGENOM" id="CLU_026444_1_2_1"/>
<proteinExistence type="inferred from homology"/>
<dbReference type="InterPro" id="IPR022653">
    <property type="entry name" value="De-COase2_pyr-phos_BS"/>
</dbReference>
<evidence type="ECO:0000256" key="4">
    <source>
        <dbReference type="ARBA" id="ARBA00022898"/>
    </source>
</evidence>
<dbReference type="OrthoDB" id="5034579at2759"/>
<dbReference type="FunFam" id="3.20.20.10:FF:000005">
    <property type="entry name" value="Ornithine decarboxylase"/>
    <property type="match status" value="1"/>
</dbReference>
<dbReference type="CDD" id="cd00622">
    <property type="entry name" value="PLPDE_III_ODC"/>
    <property type="match status" value="1"/>
</dbReference>
<dbReference type="PROSITE" id="PS00879">
    <property type="entry name" value="ODR_DC_2_2"/>
    <property type="match status" value="1"/>
</dbReference>
<dbReference type="KEGG" id="mtm:MYCTH_2300555"/>
<comment type="cofactor">
    <cofactor evidence="1 10">
        <name>pyridoxal 5'-phosphate</name>
        <dbReference type="ChEBI" id="CHEBI:597326"/>
    </cofactor>
</comment>
<evidence type="ECO:0000256" key="5">
    <source>
        <dbReference type="ARBA" id="ARBA00023239"/>
    </source>
</evidence>
<dbReference type="SUPFAM" id="SSF51419">
    <property type="entry name" value="PLP-binding barrel"/>
    <property type="match status" value="1"/>
</dbReference>
<keyword evidence="3" id="KW-0210">Decarboxylase</keyword>
<dbReference type="EMBL" id="CP003003">
    <property type="protein sequence ID" value="AEO56070.1"/>
    <property type="molecule type" value="Genomic_DNA"/>
</dbReference>
<dbReference type="InterPro" id="IPR022657">
    <property type="entry name" value="De-COase2_CS"/>
</dbReference>
<evidence type="ECO:0000256" key="3">
    <source>
        <dbReference type="ARBA" id="ARBA00022793"/>
    </source>
</evidence>
<dbReference type="Gene3D" id="3.20.20.10">
    <property type="entry name" value="Alanine racemase"/>
    <property type="match status" value="1"/>
</dbReference>
<dbReference type="InterPro" id="IPR002433">
    <property type="entry name" value="Orn_de-COase"/>
</dbReference>
<keyword evidence="5" id="KW-0456">Lyase</keyword>
<dbReference type="eggNOG" id="KOG0622">
    <property type="taxonomic scope" value="Eukaryota"/>
</dbReference>
<evidence type="ECO:0000313" key="14">
    <source>
        <dbReference type="Proteomes" id="UP000007322"/>
    </source>
</evidence>
<dbReference type="InterPro" id="IPR009006">
    <property type="entry name" value="Ala_racemase/Decarboxylase_C"/>
</dbReference>
<evidence type="ECO:0000256" key="2">
    <source>
        <dbReference type="ARBA" id="ARBA00008872"/>
    </source>
</evidence>
<dbReference type="Pfam" id="PF02784">
    <property type="entry name" value="Orn_Arg_deC_N"/>
    <property type="match status" value="1"/>
</dbReference>
<dbReference type="Gene3D" id="2.40.37.10">
    <property type="entry name" value="Lyase, Ornithine Decarboxylase, Chain A, domain 1"/>
    <property type="match status" value="1"/>
</dbReference>
<accession>G2Q7L2</accession>
<feature type="region of interest" description="Disordered" evidence="11">
    <location>
        <begin position="338"/>
        <end position="361"/>
    </location>
</feature>
<dbReference type="Proteomes" id="UP000007322">
    <property type="component" value="Chromosome 2"/>
</dbReference>
<comment type="similarity">
    <text evidence="2">Belongs to the Orn/Lys/Arg decarboxylase class-II family.</text>
</comment>
<dbReference type="InterPro" id="IPR000183">
    <property type="entry name" value="Orn/DAP/Arg_de-COase"/>
</dbReference>
<dbReference type="SUPFAM" id="SSF50621">
    <property type="entry name" value="Alanine racemase C-terminal domain-like"/>
    <property type="match status" value="1"/>
</dbReference>
<feature type="domain" description="Orn/DAP/Arg decarboxylase 2 N-terminal" evidence="12">
    <location>
        <begin position="50"/>
        <end position="274"/>
    </location>
</feature>
<organism evidence="13 14">
    <name type="scientific">Thermothelomyces thermophilus (strain ATCC 42464 / BCRC 31852 / DSM 1799)</name>
    <name type="common">Sporotrichum thermophile</name>
    <dbReference type="NCBI Taxonomy" id="573729"/>
    <lineage>
        <taxon>Eukaryota</taxon>
        <taxon>Fungi</taxon>
        <taxon>Dikarya</taxon>
        <taxon>Ascomycota</taxon>
        <taxon>Pezizomycotina</taxon>
        <taxon>Sordariomycetes</taxon>
        <taxon>Sordariomycetidae</taxon>
        <taxon>Sordariales</taxon>
        <taxon>Chaetomiaceae</taxon>
        <taxon>Thermothelomyces</taxon>
    </lineage>
</organism>
<reference evidence="13 14" key="1">
    <citation type="journal article" date="2011" name="Nat. Biotechnol.">
        <title>Comparative genomic analysis of the thermophilic biomass-degrading fungi Myceliophthora thermophila and Thielavia terrestris.</title>
        <authorList>
            <person name="Berka R.M."/>
            <person name="Grigoriev I.V."/>
            <person name="Otillar R."/>
            <person name="Salamov A."/>
            <person name="Grimwood J."/>
            <person name="Reid I."/>
            <person name="Ishmael N."/>
            <person name="John T."/>
            <person name="Darmond C."/>
            <person name="Moisan M.-C."/>
            <person name="Henrissat B."/>
            <person name="Coutinho P.M."/>
            <person name="Lombard V."/>
            <person name="Natvig D.O."/>
            <person name="Lindquist E."/>
            <person name="Schmutz J."/>
            <person name="Lucas S."/>
            <person name="Harris P."/>
            <person name="Powlowski J."/>
            <person name="Bellemare A."/>
            <person name="Taylor D."/>
            <person name="Butler G."/>
            <person name="de Vries R.P."/>
            <person name="Allijn I.E."/>
            <person name="van den Brink J."/>
            <person name="Ushinsky S."/>
            <person name="Storms R."/>
            <person name="Powell A.J."/>
            <person name="Paulsen I.T."/>
            <person name="Elbourne L.D.H."/>
            <person name="Baker S.E."/>
            <person name="Magnuson J."/>
            <person name="LaBoissiere S."/>
            <person name="Clutterbuck A.J."/>
            <person name="Martinez D."/>
            <person name="Wogulis M."/>
            <person name="de Leon A.L."/>
            <person name="Rey M.W."/>
            <person name="Tsang A."/>
        </authorList>
    </citation>
    <scope>NUCLEOTIDE SEQUENCE [LARGE SCALE GENOMIC DNA]</scope>
    <source>
        <strain evidence="14">ATCC 42464 / BCRC 31852 / DSM 1799</strain>
    </source>
</reference>
<dbReference type="GO" id="GO:0033387">
    <property type="term" value="P:putrescine biosynthetic process from arginine, via ornithine"/>
    <property type="evidence" value="ECO:0007669"/>
    <property type="project" value="TreeGrafter"/>
</dbReference>
<evidence type="ECO:0000256" key="11">
    <source>
        <dbReference type="SAM" id="MobiDB-lite"/>
    </source>
</evidence>
<dbReference type="AlphaFoldDB" id="G2Q7L2"/>
<feature type="modified residue" description="N6-(pyridoxal phosphate)lysine" evidence="10">
    <location>
        <position position="68"/>
    </location>
</feature>